<name>A0ABR8Z8A4_9FLAO</name>
<sequence>MQKINQFNQYLLEKYPTIWNTKIVWMLSAGIIVHILFFIIGYVSHINPKSLQTSNVTDDYFRDGIILIHLIISILMIVGWLIMMLKNNAFKNFYPNSKGKLFSQFFQYFVIIFVCTTFYFPYMIGFRMYINNKYPDAEMKKNIETINLGKAFLSQDLELYTEYISLIRFTRKLHTKKTVTVNLLSLSRRDLRK</sequence>
<dbReference type="Proteomes" id="UP000637299">
    <property type="component" value="Unassembled WGS sequence"/>
</dbReference>
<keyword evidence="3" id="KW-1185">Reference proteome</keyword>
<comment type="caution">
    <text evidence="2">The sequence shown here is derived from an EMBL/GenBank/DDBJ whole genome shotgun (WGS) entry which is preliminary data.</text>
</comment>
<proteinExistence type="predicted"/>
<feature type="transmembrane region" description="Helical" evidence="1">
    <location>
        <begin position="105"/>
        <end position="124"/>
    </location>
</feature>
<organism evidence="2 3">
    <name type="scientific">Chryseobacterium caseinilyticum</name>
    <dbReference type="NCBI Taxonomy" id="2771428"/>
    <lineage>
        <taxon>Bacteria</taxon>
        <taxon>Pseudomonadati</taxon>
        <taxon>Bacteroidota</taxon>
        <taxon>Flavobacteriia</taxon>
        <taxon>Flavobacteriales</taxon>
        <taxon>Weeksellaceae</taxon>
        <taxon>Chryseobacterium group</taxon>
        <taxon>Chryseobacterium</taxon>
    </lineage>
</organism>
<evidence type="ECO:0000313" key="2">
    <source>
        <dbReference type="EMBL" id="MBD8081453.1"/>
    </source>
</evidence>
<evidence type="ECO:0000313" key="3">
    <source>
        <dbReference type="Proteomes" id="UP000637299"/>
    </source>
</evidence>
<protein>
    <submittedName>
        <fullName evidence="2">Uncharacterized protein</fullName>
    </submittedName>
</protein>
<reference evidence="2 3" key="1">
    <citation type="submission" date="2020-09" db="EMBL/GenBank/DDBJ databases">
        <title>Genome seq and assembly of Chryseobacterium sp.</title>
        <authorList>
            <person name="Chhetri G."/>
        </authorList>
    </citation>
    <scope>NUCLEOTIDE SEQUENCE [LARGE SCALE GENOMIC DNA]</scope>
    <source>
        <strain evidence="2 3">GCR10</strain>
    </source>
</reference>
<gene>
    <name evidence="2" type="ORF">IC610_03330</name>
</gene>
<keyword evidence="1" id="KW-0812">Transmembrane</keyword>
<evidence type="ECO:0000256" key="1">
    <source>
        <dbReference type="SAM" id="Phobius"/>
    </source>
</evidence>
<keyword evidence="1" id="KW-1133">Transmembrane helix</keyword>
<feature type="transmembrane region" description="Helical" evidence="1">
    <location>
        <begin position="23"/>
        <end position="43"/>
    </location>
</feature>
<feature type="transmembrane region" description="Helical" evidence="1">
    <location>
        <begin position="64"/>
        <end position="85"/>
    </location>
</feature>
<keyword evidence="1" id="KW-0472">Membrane</keyword>
<accession>A0ABR8Z8A4</accession>
<dbReference type="EMBL" id="JACYFS010000001">
    <property type="protein sequence ID" value="MBD8081453.1"/>
    <property type="molecule type" value="Genomic_DNA"/>
</dbReference>
<dbReference type="RefSeq" id="WP_191735230.1">
    <property type="nucleotide sequence ID" value="NZ_JACYFS010000001.1"/>
</dbReference>